<protein>
    <submittedName>
        <fullName evidence="2">Uncharacterized protein</fullName>
    </submittedName>
</protein>
<dbReference type="EMBL" id="JAAKFY010000017">
    <property type="protein sequence ID" value="KAF3843917.1"/>
    <property type="molecule type" value="Genomic_DNA"/>
</dbReference>
<reference evidence="2 3" key="1">
    <citation type="submission" date="2020-03" db="EMBL/GenBank/DDBJ databases">
        <title>Dissostichus mawsoni Genome sequencing and assembly.</title>
        <authorList>
            <person name="Park H."/>
        </authorList>
    </citation>
    <scope>NUCLEOTIDE SEQUENCE [LARGE SCALE GENOMIC DNA]</scope>
    <source>
        <strain evidence="2">DM0001</strain>
        <tissue evidence="2">Muscle</tissue>
    </source>
</reference>
<feature type="compositionally biased region" description="Polar residues" evidence="1">
    <location>
        <begin position="160"/>
        <end position="180"/>
    </location>
</feature>
<evidence type="ECO:0000313" key="2">
    <source>
        <dbReference type="EMBL" id="KAF3843917.1"/>
    </source>
</evidence>
<feature type="region of interest" description="Disordered" evidence="1">
    <location>
        <begin position="152"/>
        <end position="180"/>
    </location>
</feature>
<dbReference type="OrthoDB" id="8958755at2759"/>
<evidence type="ECO:0000256" key="1">
    <source>
        <dbReference type="SAM" id="MobiDB-lite"/>
    </source>
</evidence>
<accession>A0A7J5Y5K2</accession>
<proteinExistence type="predicted"/>
<sequence length="200" mass="22339">MASGPPPSSTFTHLPHPHSPQLLPHLSIERDLHQYWPSACIQKDIILSAPPPPRWPRWGSPSSARKKKSVRYICKTQEAWPRMTEEELGWHNREENDQTPEPLNFTPARVPGPTLNPTVAWSPLSIFRLFFSASVVHTIIANTNTNALKRLQAGKKHASSPFTTDRTTGGRNGHITSNSQVIECPGPLRSYHVVTAPEQP</sequence>
<evidence type="ECO:0000313" key="3">
    <source>
        <dbReference type="Proteomes" id="UP000518266"/>
    </source>
</evidence>
<dbReference type="AlphaFoldDB" id="A0A7J5Y5K2"/>
<comment type="caution">
    <text evidence="2">The sequence shown here is derived from an EMBL/GenBank/DDBJ whole genome shotgun (WGS) entry which is preliminary data.</text>
</comment>
<dbReference type="Proteomes" id="UP000518266">
    <property type="component" value="Unassembled WGS sequence"/>
</dbReference>
<keyword evidence="3" id="KW-1185">Reference proteome</keyword>
<name>A0A7J5Y5K2_DISMA</name>
<organism evidence="2 3">
    <name type="scientific">Dissostichus mawsoni</name>
    <name type="common">Antarctic cod</name>
    <dbReference type="NCBI Taxonomy" id="36200"/>
    <lineage>
        <taxon>Eukaryota</taxon>
        <taxon>Metazoa</taxon>
        <taxon>Chordata</taxon>
        <taxon>Craniata</taxon>
        <taxon>Vertebrata</taxon>
        <taxon>Euteleostomi</taxon>
        <taxon>Actinopterygii</taxon>
        <taxon>Neopterygii</taxon>
        <taxon>Teleostei</taxon>
        <taxon>Neoteleostei</taxon>
        <taxon>Acanthomorphata</taxon>
        <taxon>Eupercaria</taxon>
        <taxon>Perciformes</taxon>
        <taxon>Notothenioidei</taxon>
        <taxon>Nototheniidae</taxon>
        <taxon>Dissostichus</taxon>
    </lineage>
</organism>
<gene>
    <name evidence="2" type="ORF">F7725_015965</name>
</gene>